<comment type="caution">
    <text evidence="1">The sequence shown here is derived from an EMBL/GenBank/DDBJ whole genome shotgun (WGS) entry which is preliminary data.</text>
</comment>
<dbReference type="AlphaFoldDB" id="A0A1X2GFG2"/>
<evidence type="ECO:0000313" key="1">
    <source>
        <dbReference type="EMBL" id="ORX52480.1"/>
    </source>
</evidence>
<dbReference type="PANTHER" id="PTHR31126:SF1">
    <property type="entry name" value="TYROSINE SPECIFIC PROTEIN PHOSPHATASES DOMAIN-CONTAINING PROTEIN"/>
    <property type="match status" value="1"/>
</dbReference>
<gene>
    <name evidence="1" type="ORF">DM01DRAFT_1288879</name>
</gene>
<dbReference type="PANTHER" id="PTHR31126">
    <property type="entry name" value="TYROSINE-PROTEIN PHOSPHATASE"/>
    <property type="match status" value="1"/>
</dbReference>
<keyword evidence="2" id="KW-1185">Reference proteome</keyword>
<evidence type="ECO:0008006" key="3">
    <source>
        <dbReference type="Google" id="ProtNLM"/>
    </source>
</evidence>
<dbReference type="OrthoDB" id="9988524at2759"/>
<proteinExistence type="predicted"/>
<sequence>MFQFQWAAYVVGKYVVSPGGVVQLYKASLKYSSEEIKRALTLFTDETHFPIHVHCSHGKDRTGMVVALVLAICGVPEEQIVLDYAKSEAGLAPVHDALAKDIQRSGLSDEFMHTPPQNMRDLFNYLKKQYGSIPEYLESIGFDTKAQEKVRSILCASLPKA</sequence>
<dbReference type="InterPro" id="IPR016130">
    <property type="entry name" value="Tyr_Pase_AS"/>
</dbReference>
<dbReference type="Proteomes" id="UP000242146">
    <property type="component" value="Unassembled WGS sequence"/>
</dbReference>
<dbReference type="InterPro" id="IPR026893">
    <property type="entry name" value="Tyr/Ser_Pase_IphP-type"/>
</dbReference>
<accession>A0A1X2GFG2</accession>
<dbReference type="SUPFAM" id="SSF52799">
    <property type="entry name" value="(Phosphotyrosine protein) phosphatases II"/>
    <property type="match status" value="1"/>
</dbReference>
<dbReference type="Pfam" id="PF13350">
    <property type="entry name" value="Y_phosphatase3"/>
    <property type="match status" value="1"/>
</dbReference>
<organism evidence="1 2">
    <name type="scientific">Hesseltinella vesiculosa</name>
    <dbReference type="NCBI Taxonomy" id="101127"/>
    <lineage>
        <taxon>Eukaryota</taxon>
        <taxon>Fungi</taxon>
        <taxon>Fungi incertae sedis</taxon>
        <taxon>Mucoromycota</taxon>
        <taxon>Mucoromycotina</taxon>
        <taxon>Mucoromycetes</taxon>
        <taxon>Mucorales</taxon>
        <taxon>Cunninghamellaceae</taxon>
        <taxon>Hesseltinella</taxon>
    </lineage>
</organism>
<dbReference type="GO" id="GO:0004721">
    <property type="term" value="F:phosphoprotein phosphatase activity"/>
    <property type="evidence" value="ECO:0007669"/>
    <property type="project" value="InterPro"/>
</dbReference>
<dbReference type="PROSITE" id="PS00383">
    <property type="entry name" value="TYR_PHOSPHATASE_1"/>
    <property type="match status" value="1"/>
</dbReference>
<dbReference type="STRING" id="101127.A0A1X2GFG2"/>
<protein>
    <recommendedName>
        <fullName evidence="3">Tyrosine specific protein phosphatases domain-containing protein</fullName>
    </recommendedName>
</protein>
<evidence type="ECO:0000313" key="2">
    <source>
        <dbReference type="Proteomes" id="UP000242146"/>
    </source>
</evidence>
<reference evidence="1 2" key="1">
    <citation type="submission" date="2016-07" db="EMBL/GenBank/DDBJ databases">
        <title>Pervasive Adenine N6-methylation of Active Genes in Fungi.</title>
        <authorList>
            <consortium name="DOE Joint Genome Institute"/>
            <person name="Mondo S.J."/>
            <person name="Dannebaum R.O."/>
            <person name="Kuo R.C."/>
            <person name="Labutti K."/>
            <person name="Haridas S."/>
            <person name="Kuo A."/>
            <person name="Salamov A."/>
            <person name="Ahrendt S.R."/>
            <person name="Lipzen A."/>
            <person name="Sullivan W."/>
            <person name="Andreopoulos W.B."/>
            <person name="Clum A."/>
            <person name="Lindquist E."/>
            <person name="Daum C."/>
            <person name="Ramamoorthy G.K."/>
            <person name="Gryganskyi A."/>
            <person name="Culley D."/>
            <person name="Magnuson J.K."/>
            <person name="James T.Y."/>
            <person name="O'Malley M.A."/>
            <person name="Stajich J.E."/>
            <person name="Spatafora J.W."/>
            <person name="Visel A."/>
            <person name="Grigoriev I.V."/>
        </authorList>
    </citation>
    <scope>NUCLEOTIDE SEQUENCE [LARGE SCALE GENOMIC DNA]</scope>
    <source>
        <strain evidence="1 2">NRRL 3301</strain>
    </source>
</reference>
<name>A0A1X2GFG2_9FUNG</name>
<dbReference type="EMBL" id="MCGT01000018">
    <property type="protein sequence ID" value="ORX52480.1"/>
    <property type="molecule type" value="Genomic_DNA"/>
</dbReference>
<dbReference type="InterPro" id="IPR029021">
    <property type="entry name" value="Prot-tyrosine_phosphatase-like"/>
</dbReference>
<dbReference type="Gene3D" id="3.90.190.10">
    <property type="entry name" value="Protein tyrosine phosphatase superfamily"/>
    <property type="match status" value="1"/>
</dbReference>